<evidence type="ECO:0000313" key="2">
    <source>
        <dbReference type="EMBL" id="KAG5385774.1"/>
    </source>
</evidence>
<name>A0ABQ7LGU0_BRACM</name>
<keyword evidence="3" id="KW-1185">Reference proteome</keyword>
<evidence type="ECO:0000313" key="3">
    <source>
        <dbReference type="Proteomes" id="UP000823674"/>
    </source>
</evidence>
<comment type="caution">
    <text evidence="2">The sequence shown here is derived from an EMBL/GenBank/DDBJ whole genome shotgun (WGS) entry which is preliminary data.</text>
</comment>
<feature type="region of interest" description="Disordered" evidence="1">
    <location>
        <begin position="1"/>
        <end position="38"/>
    </location>
</feature>
<proteinExistence type="predicted"/>
<feature type="compositionally biased region" description="Basic and acidic residues" evidence="1">
    <location>
        <begin position="29"/>
        <end position="38"/>
    </location>
</feature>
<sequence length="98" mass="10660">MAMKSTAKSQFSTGNLQSPVYFKGYGGNDRNRDLEGDTRNRWWPRKKRLFGGHGGGGGELGGGVRYEGGHYQPKCEGAFAAAIVFCCDNLRILSTISP</sequence>
<organism evidence="2 3">
    <name type="scientific">Brassica rapa subsp. trilocularis</name>
    <dbReference type="NCBI Taxonomy" id="1813537"/>
    <lineage>
        <taxon>Eukaryota</taxon>
        <taxon>Viridiplantae</taxon>
        <taxon>Streptophyta</taxon>
        <taxon>Embryophyta</taxon>
        <taxon>Tracheophyta</taxon>
        <taxon>Spermatophyta</taxon>
        <taxon>Magnoliopsida</taxon>
        <taxon>eudicotyledons</taxon>
        <taxon>Gunneridae</taxon>
        <taxon>Pentapetalae</taxon>
        <taxon>rosids</taxon>
        <taxon>malvids</taxon>
        <taxon>Brassicales</taxon>
        <taxon>Brassicaceae</taxon>
        <taxon>Brassiceae</taxon>
        <taxon>Brassica</taxon>
    </lineage>
</organism>
<gene>
    <name evidence="2" type="primary">A09p055840.1_BraROA</name>
    <name evidence="2" type="ORF">IGI04_037244</name>
</gene>
<accession>A0ABQ7LGU0</accession>
<dbReference type="EMBL" id="JADBGQ010000008">
    <property type="protein sequence ID" value="KAG5385774.1"/>
    <property type="molecule type" value="Genomic_DNA"/>
</dbReference>
<feature type="compositionally biased region" description="Polar residues" evidence="1">
    <location>
        <begin position="1"/>
        <end position="18"/>
    </location>
</feature>
<protein>
    <submittedName>
        <fullName evidence="2">Uncharacterized protein</fullName>
    </submittedName>
</protein>
<evidence type="ECO:0000256" key="1">
    <source>
        <dbReference type="SAM" id="MobiDB-lite"/>
    </source>
</evidence>
<dbReference type="Proteomes" id="UP000823674">
    <property type="component" value="Chromosome A09"/>
</dbReference>
<reference evidence="2 3" key="1">
    <citation type="submission" date="2021-03" db="EMBL/GenBank/DDBJ databases">
        <authorList>
            <person name="King G.J."/>
            <person name="Bancroft I."/>
            <person name="Baten A."/>
            <person name="Bloomfield J."/>
            <person name="Borpatragohain P."/>
            <person name="He Z."/>
            <person name="Irish N."/>
            <person name="Irwin J."/>
            <person name="Liu K."/>
            <person name="Mauleon R.P."/>
            <person name="Moore J."/>
            <person name="Morris R."/>
            <person name="Ostergaard L."/>
            <person name="Wang B."/>
            <person name="Wells R."/>
        </authorList>
    </citation>
    <scope>NUCLEOTIDE SEQUENCE [LARGE SCALE GENOMIC DNA]</scope>
    <source>
        <strain evidence="2">R-o-18</strain>
        <tissue evidence="2">Leaf</tissue>
    </source>
</reference>